<proteinExistence type="inferred from homology"/>
<feature type="domain" description="Ribosomal RNA-processing protein 14/surfeit locus protein 6 C-terminal" evidence="5">
    <location>
        <begin position="122"/>
        <end position="301"/>
    </location>
</feature>
<evidence type="ECO:0000256" key="3">
    <source>
        <dbReference type="ARBA" id="ARBA00023242"/>
    </source>
</evidence>
<evidence type="ECO:0000256" key="2">
    <source>
        <dbReference type="ARBA" id="ARBA00005904"/>
    </source>
</evidence>
<comment type="subcellular location">
    <subcellularLocation>
        <location evidence="1">Nucleus</location>
    </subcellularLocation>
</comment>
<keyword evidence="3" id="KW-0539">Nucleus</keyword>
<feature type="compositionally biased region" description="Basic and acidic residues" evidence="4">
    <location>
        <begin position="96"/>
        <end position="115"/>
    </location>
</feature>
<evidence type="ECO:0000313" key="6">
    <source>
        <dbReference type="Proteomes" id="UP000515158"/>
    </source>
</evidence>
<evidence type="ECO:0000256" key="1">
    <source>
        <dbReference type="ARBA" id="ARBA00004123"/>
    </source>
</evidence>
<dbReference type="GO" id="GO:0003677">
    <property type="term" value="F:DNA binding"/>
    <property type="evidence" value="ECO:0007669"/>
    <property type="project" value="TreeGrafter"/>
</dbReference>
<dbReference type="AlphaFoldDB" id="A0A6P8YCY8"/>
<gene>
    <name evidence="7" type="primary">LOC117641185</name>
</gene>
<dbReference type="GeneID" id="117641185"/>
<dbReference type="Pfam" id="PF04935">
    <property type="entry name" value="SURF6"/>
    <property type="match status" value="1"/>
</dbReference>
<comment type="similarity">
    <text evidence="2">Belongs to the SURF6 family.</text>
</comment>
<feature type="region of interest" description="Disordered" evidence="4">
    <location>
        <begin position="44"/>
        <end position="167"/>
    </location>
</feature>
<sequence length="314" mass="36410">MKKMTSNNVKGAVNVGHLLEKLETEYSFISSVLDRVPLIYSQDTEDASDEDESQKHANAVMSKSGNATRANTVEELQERLDALKSKSKPGMKNSIKKKDLETKLRNKKKKDDRNSGPHRLKRLEKLERRKHEMRMKSAESKHEMRMKPSEKRPPEQKPSKPVYNSEGKMVFSKFDFSDVGSVNDLKKKKKETKDPKKILEKLKEKKETLKKLKDEGKDDKVLKMVKKEAWSNALKKAEGIKIRDDPELLKKSIRRKEAQKRSSAKKWASRESTIKKKKKEKDEKRESNLQNRKDSKKQKKRAAAIKRGRIVPGF</sequence>
<feature type="compositionally biased region" description="Basic and acidic residues" evidence="4">
    <location>
        <begin position="123"/>
        <end position="158"/>
    </location>
</feature>
<dbReference type="InterPro" id="IPR007019">
    <property type="entry name" value="SURF6"/>
</dbReference>
<dbReference type="InParanoid" id="A0A6P8YCY8"/>
<name>A0A6P8YCY8_THRPL</name>
<dbReference type="GO" id="GO:0042273">
    <property type="term" value="P:ribosomal large subunit biogenesis"/>
    <property type="evidence" value="ECO:0007669"/>
    <property type="project" value="TreeGrafter"/>
</dbReference>
<feature type="compositionally biased region" description="Basic and acidic residues" evidence="4">
    <location>
        <begin position="191"/>
        <end position="260"/>
    </location>
</feature>
<dbReference type="CTD" id="6838"/>
<organism evidence="7">
    <name type="scientific">Thrips palmi</name>
    <name type="common">Melon thrips</name>
    <dbReference type="NCBI Taxonomy" id="161013"/>
    <lineage>
        <taxon>Eukaryota</taxon>
        <taxon>Metazoa</taxon>
        <taxon>Ecdysozoa</taxon>
        <taxon>Arthropoda</taxon>
        <taxon>Hexapoda</taxon>
        <taxon>Insecta</taxon>
        <taxon>Pterygota</taxon>
        <taxon>Neoptera</taxon>
        <taxon>Paraneoptera</taxon>
        <taxon>Thysanoptera</taxon>
        <taxon>Terebrantia</taxon>
        <taxon>Thripoidea</taxon>
        <taxon>Thripidae</taxon>
        <taxon>Thrips</taxon>
    </lineage>
</organism>
<feature type="region of interest" description="Disordered" evidence="4">
    <location>
        <begin position="182"/>
        <end position="314"/>
    </location>
</feature>
<dbReference type="Proteomes" id="UP000515158">
    <property type="component" value="Unplaced"/>
</dbReference>
<dbReference type="KEGG" id="tpal:117641185"/>
<feature type="compositionally biased region" description="Basic and acidic residues" evidence="4">
    <location>
        <begin position="268"/>
        <end position="293"/>
    </location>
</feature>
<keyword evidence="6" id="KW-1185">Reference proteome</keyword>
<feature type="compositionally biased region" description="Polar residues" evidence="4">
    <location>
        <begin position="61"/>
        <end position="71"/>
    </location>
</feature>
<accession>A0A6P8YCY8</accession>
<dbReference type="InterPro" id="IPR029190">
    <property type="entry name" value="Rrp14/SURF6_C"/>
</dbReference>
<dbReference type="GO" id="GO:0042274">
    <property type="term" value="P:ribosomal small subunit biogenesis"/>
    <property type="evidence" value="ECO:0007669"/>
    <property type="project" value="TreeGrafter"/>
</dbReference>
<dbReference type="PANTHER" id="PTHR14369">
    <property type="entry name" value="SURFEIT LOCUS PROTEIN 6"/>
    <property type="match status" value="1"/>
</dbReference>
<feature type="compositionally biased region" description="Basic residues" evidence="4">
    <location>
        <begin position="294"/>
        <end position="314"/>
    </location>
</feature>
<evidence type="ECO:0000256" key="4">
    <source>
        <dbReference type="SAM" id="MobiDB-lite"/>
    </source>
</evidence>
<dbReference type="PANTHER" id="PTHR14369:SF0">
    <property type="entry name" value="SURFEIT LOCUS PROTEIN 6"/>
    <property type="match status" value="1"/>
</dbReference>
<dbReference type="GO" id="GO:0005730">
    <property type="term" value="C:nucleolus"/>
    <property type="evidence" value="ECO:0007669"/>
    <property type="project" value="TreeGrafter"/>
</dbReference>
<evidence type="ECO:0000313" key="7">
    <source>
        <dbReference type="RefSeq" id="XP_034234221.1"/>
    </source>
</evidence>
<dbReference type="RefSeq" id="XP_034234221.1">
    <property type="nucleotide sequence ID" value="XM_034378330.1"/>
</dbReference>
<evidence type="ECO:0000259" key="5">
    <source>
        <dbReference type="Pfam" id="PF04935"/>
    </source>
</evidence>
<protein>
    <submittedName>
        <fullName evidence="7">Surfeit locus protein 6 homolog</fullName>
    </submittedName>
</protein>
<reference evidence="7" key="1">
    <citation type="submission" date="2025-08" db="UniProtKB">
        <authorList>
            <consortium name="RefSeq"/>
        </authorList>
    </citation>
    <scope>IDENTIFICATION</scope>
    <source>
        <tissue evidence="7">Total insect</tissue>
    </source>
</reference>
<dbReference type="GO" id="GO:0003723">
    <property type="term" value="F:RNA binding"/>
    <property type="evidence" value="ECO:0007669"/>
    <property type="project" value="TreeGrafter"/>
</dbReference>
<dbReference type="FunCoup" id="A0A6P8YCY8">
    <property type="interactions" value="287"/>
</dbReference>
<dbReference type="OrthoDB" id="444809at2759"/>